<keyword evidence="4" id="KW-0813">Transport</keyword>
<keyword evidence="4" id="KW-0963">Cytoplasm</keyword>
<evidence type="ECO:0000256" key="4">
    <source>
        <dbReference type="RuleBase" id="RU363115"/>
    </source>
</evidence>
<comment type="similarity">
    <text evidence="4">Belongs to the peptidase C54 family.</text>
</comment>
<keyword evidence="3" id="KW-0788">Thiol protease</keyword>
<sequence length="406" mass="48489">MDQRQENYREVIIDWIYNLKYILNAYLNNKNVPSGHPIYILGHRIDIDNNDIDDRINKIKQLVQDTIWITYRRNFPPLYQSNYISDTGWGCMLRVGQMAMAQMLKKHLKNHGDKRDEDYDNILLAFADNDSQEYKEFIEFSNKNDKSKVHNFICPFSIQKIAYLAKKEFNLDPGEWYKPNYILFLLEELHNTIPIRASENLKLCVFNDSCLFLDQLMNRMFEIKFETDKDLEEQLEKTQLKSKNSLAIFVLTRIGLDEPNQKYLKVLDELMELPYFQGIVGGTPKRAFYILGRINDHYIYLDPHYVQEAENKDQIIENKMFNRTSYSCKYIHLLNQKHVDTSMGLSFYIRNKSELLQFWRDMKQIKQKSEDFFVFLSDFTPEYVDYSNQLEESNNKLNDDDVVFLQ</sequence>
<keyword evidence="1 4" id="KW-0645">Protease</keyword>
<comment type="caution">
    <text evidence="6">The sequence shown here is derived from an EMBL/GenBank/DDBJ whole genome shotgun (WGS) entry which is preliminary data.</text>
</comment>
<dbReference type="GO" id="GO:0015031">
    <property type="term" value="P:protein transport"/>
    <property type="evidence" value="ECO:0007669"/>
    <property type="project" value="UniProtKB-KW"/>
</dbReference>
<evidence type="ECO:0000256" key="2">
    <source>
        <dbReference type="ARBA" id="ARBA00022801"/>
    </source>
</evidence>
<dbReference type="Pfam" id="PF03416">
    <property type="entry name" value="Peptidase_C54"/>
    <property type="match status" value="1"/>
</dbReference>
<name>A0A8S1L0Z9_PARPR</name>
<dbReference type="GO" id="GO:0016485">
    <property type="term" value="P:protein processing"/>
    <property type="evidence" value="ECO:0007669"/>
    <property type="project" value="TreeGrafter"/>
</dbReference>
<proteinExistence type="inferred from homology"/>
<evidence type="ECO:0000259" key="5">
    <source>
        <dbReference type="Pfam" id="PF03416"/>
    </source>
</evidence>
<keyword evidence="2 4" id="KW-0378">Hydrolase</keyword>
<dbReference type="OMA" id="KMAGDWY"/>
<dbReference type="PANTHER" id="PTHR22624:SF49">
    <property type="entry name" value="CYSTEINE PROTEASE"/>
    <property type="match status" value="1"/>
</dbReference>
<keyword evidence="7" id="KW-1185">Reference proteome</keyword>
<dbReference type="Proteomes" id="UP000688137">
    <property type="component" value="Unassembled WGS sequence"/>
</dbReference>
<dbReference type="GO" id="GO:0035973">
    <property type="term" value="P:aggrephagy"/>
    <property type="evidence" value="ECO:0007669"/>
    <property type="project" value="TreeGrafter"/>
</dbReference>
<reference evidence="6" key="1">
    <citation type="submission" date="2021-01" db="EMBL/GenBank/DDBJ databases">
        <authorList>
            <consortium name="Genoscope - CEA"/>
            <person name="William W."/>
        </authorList>
    </citation>
    <scope>NUCLEOTIDE SEQUENCE</scope>
</reference>
<dbReference type="EMBL" id="CAJJDM010000029">
    <property type="protein sequence ID" value="CAD8060561.1"/>
    <property type="molecule type" value="Genomic_DNA"/>
</dbReference>
<keyword evidence="4" id="KW-0653">Protein transport</keyword>
<evidence type="ECO:0000313" key="7">
    <source>
        <dbReference type="Proteomes" id="UP000688137"/>
    </source>
</evidence>
<feature type="domain" description="Peptidase C54 catalytic" evidence="5">
    <location>
        <begin position="57"/>
        <end position="360"/>
    </location>
</feature>
<comment type="function">
    <text evidence="4">Cysteine protease that plays a key role in autophagy by mediating both proteolytic activation and delipidation of ATG8 family proteins.</text>
</comment>
<dbReference type="EC" id="3.4.22.-" evidence="4"/>
<dbReference type="PANTHER" id="PTHR22624">
    <property type="entry name" value="CYSTEINE PROTEASE ATG4"/>
    <property type="match status" value="1"/>
</dbReference>
<gene>
    <name evidence="6" type="ORF">PPRIM_AZ9-3.1.T0300197</name>
</gene>
<organism evidence="6 7">
    <name type="scientific">Paramecium primaurelia</name>
    <dbReference type="NCBI Taxonomy" id="5886"/>
    <lineage>
        <taxon>Eukaryota</taxon>
        <taxon>Sar</taxon>
        <taxon>Alveolata</taxon>
        <taxon>Ciliophora</taxon>
        <taxon>Intramacronucleata</taxon>
        <taxon>Oligohymenophorea</taxon>
        <taxon>Peniculida</taxon>
        <taxon>Parameciidae</taxon>
        <taxon>Paramecium</taxon>
    </lineage>
</organism>
<dbReference type="InterPro" id="IPR005078">
    <property type="entry name" value="Peptidase_C54"/>
</dbReference>
<evidence type="ECO:0000256" key="3">
    <source>
        <dbReference type="ARBA" id="ARBA00022807"/>
    </source>
</evidence>
<evidence type="ECO:0000313" key="6">
    <source>
        <dbReference type="EMBL" id="CAD8060561.1"/>
    </source>
</evidence>
<dbReference type="GO" id="GO:0019786">
    <property type="term" value="F:protein-phosphatidylethanolamide deconjugating activity"/>
    <property type="evidence" value="ECO:0007669"/>
    <property type="project" value="InterPro"/>
</dbReference>
<dbReference type="GO" id="GO:0005737">
    <property type="term" value="C:cytoplasm"/>
    <property type="evidence" value="ECO:0007669"/>
    <property type="project" value="UniProtKB-SubCell"/>
</dbReference>
<comment type="subcellular location">
    <subcellularLocation>
        <location evidence="4">Cytoplasm</location>
    </subcellularLocation>
</comment>
<dbReference type="GO" id="GO:0000045">
    <property type="term" value="P:autophagosome assembly"/>
    <property type="evidence" value="ECO:0007669"/>
    <property type="project" value="TreeGrafter"/>
</dbReference>
<accession>A0A8S1L0Z9</accession>
<keyword evidence="4" id="KW-0072">Autophagy</keyword>
<dbReference type="GO" id="GO:0034727">
    <property type="term" value="P:piecemeal microautophagy of the nucleus"/>
    <property type="evidence" value="ECO:0007669"/>
    <property type="project" value="TreeGrafter"/>
</dbReference>
<dbReference type="InterPro" id="IPR046792">
    <property type="entry name" value="Peptidase_C54_cat"/>
</dbReference>
<dbReference type="GO" id="GO:0004197">
    <property type="term" value="F:cysteine-type endopeptidase activity"/>
    <property type="evidence" value="ECO:0007669"/>
    <property type="project" value="TreeGrafter"/>
</dbReference>
<dbReference type="AlphaFoldDB" id="A0A8S1L0Z9"/>
<dbReference type="GO" id="GO:0000423">
    <property type="term" value="P:mitophagy"/>
    <property type="evidence" value="ECO:0007669"/>
    <property type="project" value="TreeGrafter"/>
</dbReference>
<protein>
    <recommendedName>
        <fullName evidence="4">Cysteine protease</fullName>
        <ecNumber evidence="4">3.4.22.-</ecNumber>
    </recommendedName>
</protein>
<evidence type="ECO:0000256" key="1">
    <source>
        <dbReference type="ARBA" id="ARBA00022670"/>
    </source>
</evidence>